<sequence>MRNCPDMQDAWASGMFWSLLLSQCQLAEEMMRESDPYIVLHLCLEYAEQRKLSIAFDHAKKLIKLEGGSSVSGYILLARILSAQQKFVDAELVIDAALDQSGKWDQDELLRTKAKLRIAQGKLKNAVETHTLAVLQVQNKSLGTASNVVKNKGNRDRSLEMDIWLDLATVYPALSKWQDAEVCLVKSEAINPYSASRWHTKGLLFEARGLHREALKSYRKGLDIEPNHVPSLISTACVLRQLGDQSSSIVRSLLTDALRLDRTNPPAWYNPGLLYKANLGTSAMKTVECFEAAAFLEESSSIELFR</sequence>
<reference evidence="4 5" key="1">
    <citation type="submission" date="2018-09" db="EMBL/GenBank/DDBJ databases">
        <title>A high-quality reference genome of wild soybean provides a powerful tool to mine soybean genomes.</title>
        <authorList>
            <person name="Xie M."/>
            <person name="Chung C.Y.L."/>
            <person name="Li M.-W."/>
            <person name="Wong F.-L."/>
            <person name="Chan T.-F."/>
            <person name="Lam H.-M."/>
        </authorList>
    </citation>
    <scope>NUCLEOTIDE SEQUENCE [LARGE SCALE GENOMIC DNA]</scope>
    <source>
        <strain evidence="5">cv. W05</strain>
        <tissue evidence="4">Hypocotyl of etiolated seedlings</tissue>
    </source>
</reference>
<dbReference type="Gene3D" id="1.25.40.10">
    <property type="entry name" value="Tetratricopeptide repeat domain"/>
    <property type="match status" value="1"/>
</dbReference>
<name>A0A445F853_GLYSO</name>
<dbReference type="SUPFAM" id="SSF48452">
    <property type="entry name" value="TPR-like"/>
    <property type="match status" value="2"/>
</dbReference>
<gene>
    <name evidence="4" type="ORF">D0Y65_054714</name>
</gene>
<dbReference type="EMBL" id="QZWG01000020">
    <property type="protein sequence ID" value="RZB44970.1"/>
    <property type="molecule type" value="Genomic_DNA"/>
</dbReference>
<evidence type="ECO:0000256" key="1">
    <source>
        <dbReference type="PROSITE-ProRule" id="PRU00339"/>
    </source>
</evidence>
<keyword evidence="2" id="KW-0732">Signal</keyword>
<dbReference type="InterPro" id="IPR019734">
    <property type="entry name" value="TPR_rpt"/>
</dbReference>
<keyword evidence="1" id="KW-0802">TPR repeat</keyword>
<feature type="signal peptide" evidence="2">
    <location>
        <begin position="1"/>
        <end position="27"/>
    </location>
</feature>
<comment type="caution">
    <text evidence="4">The sequence shown here is derived from an EMBL/GenBank/DDBJ whole genome shotgun (WGS) entry which is preliminary data.</text>
</comment>
<dbReference type="PANTHER" id="PTHR44102:SF1">
    <property type="entry name" value="OS10G0471400 PROTEIN"/>
    <property type="match status" value="1"/>
</dbReference>
<dbReference type="SMART" id="SM00028">
    <property type="entry name" value="TPR"/>
    <property type="match status" value="3"/>
</dbReference>
<protein>
    <submittedName>
        <fullName evidence="3">Protein NPGR2 isoform A</fullName>
    </submittedName>
    <submittedName>
        <fullName evidence="4">Protein NPGR2 isoform B</fullName>
    </submittedName>
</protein>
<evidence type="ECO:0000313" key="3">
    <source>
        <dbReference type="EMBL" id="RZB44969.1"/>
    </source>
</evidence>
<dbReference type="PROSITE" id="PS50005">
    <property type="entry name" value="TPR"/>
    <property type="match status" value="1"/>
</dbReference>
<dbReference type="InterPro" id="IPR011990">
    <property type="entry name" value="TPR-like_helical_dom_sf"/>
</dbReference>
<proteinExistence type="predicted"/>
<dbReference type="InterPro" id="IPR043376">
    <property type="entry name" value="NPG1-like"/>
</dbReference>
<evidence type="ECO:0000313" key="5">
    <source>
        <dbReference type="Proteomes" id="UP000289340"/>
    </source>
</evidence>
<keyword evidence="5" id="KW-1185">Reference proteome</keyword>
<feature type="repeat" description="TPR" evidence="1">
    <location>
        <begin position="195"/>
        <end position="228"/>
    </location>
</feature>
<organism evidence="4 5">
    <name type="scientific">Glycine soja</name>
    <name type="common">Wild soybean</name>
    <dbReference type="NCBI Taxonomy" id="3848"/>
    <lineage>
        <taxon>Eukaryota</taxon>
        <taxon>Viridiplantae</taxon>
        <taxon>Streptophyta</taxon>
        <taxon>Embryophyta</taxon>
        <taxon>Tracheophyta</taxon>
        <taxon>Spermatophyta</taxon>
        <taxon>Magnoliopsida</taxon>
        <taxon>eudicotyledons</taxon>
        <taxon>Gunneridae</taxon>
        <taxon>Pentapetalae</taxon>
        <taxon>rosids</taxon>
        <taxon>fabids</taxon>
        <taxon>Fabales</taxon>
        <taxon>Fabaceae</taxon>
        <taxon>Papilionoideae</taxon>
        <taxon>50 kb inversion clade</taxon>
        <taxon>NPAAA clade</taxon>
        <taxon>indigoferoid/millettioid clade</taxon>
        <taxon>Phaseoleae</taxon>
        <taxon>Glycine</taxon>
        <taxon>Glycine subgen. Soja</taxon>
    </lineage>
</organism>
<dbReference type="AlphaFoldDB" id="A0A445F853"/>
<dbReference type="Proteomes" id="UP000289340">
    <property type="component" value="Chromosome 20"/>
</dbReference>
<dbReference type="EMBL" id="QZWG01000020">
    <property type="protein sequence ID" value="RZB44969.1"/>
    <property type="molecule type" value="Genomic_DNA"/>
</dbReference>
<feature type="chain" id="PRO_5036353975" evidence="2">
    <location>
        <begin position="28"/>
        <end position="306"/>
    </location>
</feature>
<accession>A0A445F853</accession>
<evidence type="ECO:0000313" key="4">
    <source>
        <dbReference type="EMBL" id="RZB44970.1"/>
    </source>
</evidence>
<evidence type="ECO:0000256" key="2">
    <source>
        <dbReference type="SAM" id="SignalP"/>
    </source>
</evidence>
<dbReference type="PANTHER" id="PTHR44102">
    <property type="entry name" value="PROTEIN NPG1"/>
    <property type="match status" value="1"/>
</dbReference>